<dbReference type="InterPro" id="IPR023210">
    <property type="entry name" value="NADP_OxRdtase_dom"/>
</dbReference>
<gene>
    <name evidence="3" type="ORF">THAOC_28407</name>
</gene>
<dbReference type="AlphaFoldDB" id="K0S0D2"/>
<comment type="caution">
    <text evidence="3">The sequence shown here is derived from an EMBL/GenBank/DDBJ whole genome shotgun (WGS) entry which is preliminary data.</text>
</comment>
<feature type="chain" id="PRO_5003836704" description="NADP-dependent oxidoreductase domain-containing protein" evidence="1">
    <location>
        <begin position="20"/>
        <end position="319"/>
    </location>
</feature>
<evidence type="ECO:0000313" key="3">
    <source>
        <dbReference type="EMBL" id="EJK52332.1"/>
    </source>
</evidence>
<dbReference type="InterPro" id="IPR036812">
    <property type="entry name" value="NAD(P)_OxRdtase_dom_sf"/>
</dbReference>
<dbReference type="SUPFAM" id="SSF51430">
    <property type="entry name" value="NAD(P)-linked oxidoreductase"/>
    <property type="match status" value="1"/>
</dbReference>
<evidence type="ECO:0000313" key="4">
    <source>
        <dbReference type="Proteomes" id="UP000266841"/>
    </source>
</evidence>
<reference evidence="3 4" key="1">
    <citation type="journal article" date="2012" name="Genome Biol.">
        <title>Genome and low-iron response of an oceanic diatom adapted to chronic iron limitation.</title>
        <authorList>
            <person name="Lommer M."/>
            <person name="Specht M."/>
            <person name="Roy A.S."/>
            <person name="Kraemer L."/>
            <person name="Andreson R."/>
            <person name="Gutowska M.A."/>
            <person name="Wolf J."/>
            <person name="Bergner S.V."/>
            <person name="Schilhabel M.B."/>
            <person name="Klostermeier U.C."/>
            <person name="Beiko R.G."/>
            <person name="Rosenstiel P."/>
            <person name="Hippler M."/>
            <person name="Laroche J."/>
        </authorList>
    </citation>
    <scope>NUCLEOTIDE SEQUENCE [LARGE SCALE GENOMIC DNA]</scope>
    <source>
        <strain evidence="3 4">CCMP1005</strain>
    </source>
</reference>
<evidence type="ECO:0000259" key="2">
    <source>
        <dbReference type="Pfam" id="PF00248"/>
    </source>
</evidence>
<sequence length="319" mass="35700">MTTIILVVAAAFSFAPACCLCPELRTKSGLPVCRYALGGAARSHQTSSLPLKYSDLLLGNEHCGAPFYFYYNPHRYPDFIRGVVSSFSGEGARRKREDVFIASGGCDRCSASLDTRLEDALKHSGSYLDCFVLEYVCPDELGGGGKLGRELQDAIRHAQTFVEQGKVRYLAASTHSHEVGRSLALANDFDALMLRYNMSHRKAAESLSLPVAKERGTPVIAFTTTRWNRLQQESPSGMTPPTTSDCLKFALQHEAIEMVLHSARDEDELDDSLLPLFDSMKKKHWVSDEEHMRWATYGSDEKGWNIEDDFDEYPHEMEL</sequence>
<dbReference type="Proteomes" id="UP000266841">
    <property type="component" value="Unassembled WGS sequence"/>
</dbReference>
<dbReference type="OrthoDB" id="43435at2759"/>
<keyword evidence="4" id="KW-1185">Reference proteome</keyword>
<evidence type="ECO:0000256" key="1">
    <source>
        <dbReference type="SAM" id="SignalP"/>
    </source>
</evidence>
<keyword evidence="1" id="KW-0732">Signal</keyword>
<feature type="signal peptide" evidence="1">
    <location>
        <begin position="1"/>
        <end position="19"/>
    </location>
</feature>
<protein>
    <recommendedName>
        <fullName evidence="2">NADP-dependent oxidoreductase domain-containing protein</fullName>
    </recommendedName>
</protein>
<accession>K0S0D2</accession>
<dbReference type="Gene3D" id="3.20.20.100">
    <property type="entry name" value="NADP-dependent oxidoreductase domain"/>
    <property type="match status" value="1"/>
</dbReference>
<proteinExistence type="predicted"/>
<name>K0S0D2_THAOC</name>
<organism evidence="3 4">
    <name type="scientific">Thalassiosira oceanica</name>
    <name type="common">Marine diatom</name>
    <dbReference type="NCBI Taxonomy" id="159749"/>
    <lineage>
        <taxon>Eukaryota</taxon>
        <taxon>Sar</taxon>
        <taxon>Stramenopiles</taxon>
        <taxon>Ochrophyta</taxon>
        <taxon>Bacillariophyta</taxon>
        <taxon>Coscinodiscophyceae</taxon>
        <taxon>Thalassiosirophycidae</taxon>
        <taxon>Thalassiosirales</taxon>
        <taxon>Thalassiosiraceae</taxon>
        <taxon>Thalassiosira</taxon>
    </lineage>
</organism>
<dbReference type="EMBL" id="AGNL01040026">
    <property type="protein sequence ID" value="EJK52332.1"/>
    <property type="molecule type" value="Genomic_DNA"/>
</dbReference>
<feature type="domain" description="NADP-dependent oxidoreductase" evidence="2">
    <location>
        <begin position="93"/>
        <end position="225"/>
    </location>
</feature>
<dbReference type="Pfam" id="PF00248">
    <property type="entry name" value="Aldo_ket_red"/>
    <property type="match status" value="1"/>
</dbReference>